<dbReference type="EMBL" id="HACM01004848">
    <property type="protein sequence ID" value="CRZ05290.1"/>
    <property type="molecule type" value="Transcribed_RNA"/>
</dbReference>
<proteinExistence type="predicted"/>
<evidence type="ECO:0000313" key="1">
    <source>
        <dbReference type="EMBL" id="CRZ05290.1"/>
    </source>
</evidence>
<reference evidence="1" key="1">
    <citation type="submission" date="2015-04" db="EMBL/GenBank/DDBJ databases">
        <title>The genome sequence of the plant pathogenic Rhizarian Plasmodiophora brassicae reveals insights in its biotrophic life cycle and the origin of chitin synthesis.</title>
        <authorList>
            <person name="Schwelm A."/>
            <person name="Fogelqvist J."/>
            <person name="Knaust A."/>
            <person name="Julke S."/>
            <person name="Lilja T."/>
            <person name="Dhandapani V."/>
            <person name="Bonilla-Rosso G."/>
            <person name="Karlsson M."/>
            <person name="Shevchenko A."/>
            <person name="Choi S.R."/>
            <person name="Kim H.G."/>
            <person name="Park J.Y."/>
            <person name="Lim Y.P."/>
            <person name="Ludwig-Muller J."/>
            <person name="Dixelius C."/>
        </authorList>
    </citation>
    <scope>NUCLEOTIDE SEQUENCE</scope>
    <source>
        <tissue evidence="1">Potato root galls</tissue>
    </source>
</reference>
<sequence length="109" mass="12565">MRDVRCKAELEKYQLLKLTNLEKAKILICCPGARKRFQCWLKQRAQFCASLLRARKVNATFLMPEIPLPTKEPASNLQRSSQCCSFDPIMIFDSSNFSSNFNSKHATYV</sequence>
<accession>A0A0H5QTT6</accession>
<organism evidence="1">
    <name type="scientific">Spongospora subterranea</name>
    <dbReference type="NCBI Taxonomy" id="70186"/>
    <lineage>
        <taxon>Eukaryota</taxon>
        <taxon>Sar</taxon>
        <taxon>Rhizaria</taxon>
        <taxon>Endomyxa</taxon>
        <taxon>Phytomyxea</taxon>
        <taxon>Plasmodiophorida</taxon>
        <taxon>Plasmodiophoridae</taxon>
        <taxon>Spongospora</taxon>
    </lineage>
</organism>
<name>A0A0H5QTT6_9EUKA</name>
<dbReference type="AlphaFoldDB" id="A0A0H5QTT6"/>
<protein>
    <submittedName>
        <fullName evidence="1">Uncharacterized protein</fullName>
    </submittedName>
</protein>